<organism evidence="2 3">
    <name type="scientific">Panagrolaimus superbus</name>
    <dbReference type="NCBI Taxonomy" id="310955"/>
    <lineage>
        <taxon>Eukaryota</taxon>
        <taxon>Metazoa</taxon>
        <taxon>Ecdysozoa</taxon>
        <taxon>Nematoda</taxon>
        <taxon>Chromadorea</taxon>
        <taxon>Rhabditida</taxon>
        <taxon>Tylenchina</taxon>
        <taxon>Panagrolaimomorpha</taxon>
        <taxon>Panagrolaimoidea</taxon>
        <taxon>Panagrolaimidae</taxon>
        <taxon>Panagrolaimus</taxon>
    </lineage>
</organism>
<sequence length="78" mass="7968">MGTICSKVCCGCCRDEAAPVVEVLPQPEIPTQPPEAGNDEGGNGSDGTPPNEDPLAGQPIAIPQQPREEHPAIGGPLI</sequence>
<evidence type="ECO:0000313" key="2">
    <source>
        <dbReference type="Proteomes" id="UP000887577"/>
    </source>
</evidence>
<accession>A0A914Y067</accession>
<proteinExistence type="predicted"/>
<dbReference type="AlphaFoldDB" id="A0A914Y067"/>
<dbReference type="Proteomes" id="UP000887577">
    <property type="component" value="Unplaced"/>
</dbReference>
<reference evidence="3" key="1">
    <citation type="submission" date="2022-11" db="UniProtKB">
        <authorList>
            <consortium name="WormBaseParasite"/>
        </authorList>
    </citation>
    <scope>IDENTIFICATION</scope>
</reference>
<dbReference type="WBParaSite" id="PSU_v2.g13600.t1">
    <property type="protein sequence ID" value="PSU_v2.g13600.t1"/>
    <property type="gene ID" value="PSU_v2.g13600"/>
</dbReference>
<feature type="region of interest" description="Disordered" evidence="1">
    <location>
        <begin position="23"/>
        <end position="78"/>
    </location>
</feature>
<keyword evidence="2" id="KW-1185">Reference proteome</keyword>
<name>A0A914Y067_9BILA</name>
<protein>
    <submittedName>
        <fullName evidence="3">Uncharacterized protein</fullName>
    </submittedName>
</protein>
<evidence type="ECO:0000256" key="1">
    <source>
        <dbReference type="SAM" id="MobiDB-lite"/>
    </source>
</evidence>
<evidence type="ECO:0000313" key="3">
    <source>
        <dbReference type="WBParaSite" id="PSU_v2.g13600.t1"/>
    </source>
</evidence>